<accession>A0A0E9Q7H6</accession>
<reference evidence="1" key="2">
    <citation type="journal article" date="2015" name="Fish Shellfish Immunol.">
        <title>Early steps in the European eel (Anguilla anguilla)-Vibrio vulnificus interaction in the gills: Role of the RtxA13 toxin.</title>
        <authorList>
            <person name="Callol A."/>
            <person name="Pajuelo D."/>
            <person name="Ebbesson L."/>
            <person name="Teles M."/>
            <person name="MacKenzie S."/>
            <person name="Amaro C."/>
        </authorList>
    </citation>
    <scope>NUCLEOTIDE SEQUENCE</scope>
</reference>
<protein>
    <submittedName>
        <fullName evidence="1">Uncharacterized protein</fullName>
    </submittedName>
</protein>
<reference evidence="1" key="1">
    <citation type="submission" date="2014-11" db="EMBL/GenBank/DDBJ databases">
        <authorList>
            <person name="Amaro Gonzalez C."/>
        </authorList>
    </citation>
    <scope>NUCLEOTIDE SEQUENCE</scope>
</reference>
<dbReference type="EMBL" id="GBXM01096514">
    <property type="protein sequence ID" value="JAH12063.1"/>
    <property type="molecule type" value="Transcribed_RNA"/>
</dbReference>
<sequence>MLCQVNYRVPNMKFLREKFPDVELRNGDVSYSQFAQLYRSLMFDAQKSNGNSFPPEISQRDLTRPESRWRTSRAFLLEYQKELWATRQ</sequence>
<name>A0A0E9Q7H6_ANGAN</name>
<dbReference type="AlphaFoldDB" id="A0A0E9Q7H6"/>
<proteinExistence type="predicted"/>
<organism evidence="1">
    <name type="scientific">Anguilla anguilla</name>
    <name type="common">European freshwater eel</name>
    <name type="synonym">Muraena anguilla</name>
    <dbReference type="NCBI Taxonomy" id="7936"/>
    <lineage>
        <taxon>Eukaryota</taxon>
        <taxon>Metazoa</taxon>
        <taxon>Chordata</taxon>
        <taxon>Craniata</taxon>
        <taxon>Vertebrata</taxon>
        <taxon>Euteleostomi</taxon>
        <taxon>Actinopterygii</taxon>
        <taxon>Neopterygii</taxon>
        <taxon>Teleostei</taxon>
        <taxon>Anguilliformes</taxon>
        <taxon>Anguillidae</taxon>
        <taxon>Anguilla</taxon>
    </lineage>
</organism>
<evidence type="ECO:0000313" key="1">
    <source>
        <dbReference type="EMBL" id="JAH12063.1"/>
    </source>
</evidence>